<sequence length="350" mass="37530">MNKHRYKKLSEQVVVITGASSGIGLCTAKKAVEQGAKVVLAARNEDALKEICDELNEEGTNAVYVAADVGDEEDVQAIADKAIETFGGFDTWINNAGVVVYSELEDLPMKDHQRIFQTNYWGVVYGSQAAQNHFKQRDGGGVIINVGSINSQMPVPILGAYSASKAAVKAYSDVMRMELSHEKAPVAVTVVMPSGISTPISAHGKTHTGDEGKVMPPLYDPNLVADAILTAAQKKVRDVTIGEAGKANVMAWAAFPSAMGKFLGFALPKAQSTGDPPTEGDNLHTPDKDGDIYLGGERHGIPVSPYTKARLHPGITFGLGVAVATGIVVCAAKKRNLFKREKRHWTKRFK</sequence>
<dbReference type="InterPro" id="IPR020904">
    <property type="entry name" value="Sc_DH/Rdtase_CS"/>
</dbReference>
<dbReference type="SUPFAM" id="SSF51735">
    <property type="entry name" value="NAD(P)-binding Rossmann-fold domains"/>
    <property type="match status" value="1"/>
</dbReference>
<keyword evidence="2" id="KW-0560">Oxidoreductase</keyword>
<dbReference type="Gene3D" id="3.40.50.720">
    <property type="entry name" value="NAD(P)-binding Rossmann-like Domain"/>
    <property type="match status" value="1"/>
</dbReference>
<gene>
    <name evidence="5" type="ORF">CWE09_02260</name>
</gene>
<comment type="similarity">
    <text evidence="1 3">Belongs to the short-chain dehydrogenases/reductases (SDR) family.</text>
</comment>
<dbReference type="Pfam" id="PF00106">
    <property type="entry name" value="adh_short"/>
    <property type="match status" value="1"/>
</dbReference>
<evidence type="ECO:0000256" key="2">
    <source>
        <dbReference type="ARBA" id="ARBA00023002"/>
    </source>
</evidence>
<dbReference type="NCBIfam" id="NF005495">
    <property type="entry name" value="PRK07109.1"/>
    <property type="match status" value="1"/>
</dbReference>
<dbReference type="PANTHER" id="PTHR44196:SF1">
    <property type="entry name" value="DEHYDROGENASE_REDUCTASE SDR FAMILY MEMBER 7B"/>
    <property type="match status" value="1"/>
</dbReference>
<evidence type="ECO:0000256" key="1">
    <source>
        <dbReference type="ARBA" id="ARBA00006484"/>
    </source>
</evidence>
<dbReference type="GO" id="GO:0016491">
    <property type="term" value="F:oxidoreductase activity"/>
    <property type="evidence" value="ECO:0007669"/>
    <property type="project" value="UniProtKB-KW"/>
</dbReference>
<keyword evidence="6" id="KW-1185">Reference proteome</keyword>
<dbReference type="EMBL" id="PIPL01000001">
    <property type="protein sequence ID" value="RUO27081.1"/>
    <property type="molecule type" value="Genomic_DNA"/>
</dbReference>
<dbReference type="PRINTS" id="PR00080">
    <property type="entry name" value="SDRFAMILY"/>
</dbReference>
<feature type="transmembrane region" description="Helical" evidence="4">
    <location>
        <begin position="311"/>
        <end position="332"/>
    </location>
</feature>
<dbReference type="InterPro" id="IPR002347">
    <property type="entry name" value="SDR_fam"/>
</dbReference>
<dbReference type="PRINTS" id="PR00081">
    <property type="entry name" value="GDHRDH"/>
</dbReference>
<dbReference type="Proteomes" id="UP000288293">
    <property type="component" value="Unassembled WGS sequence"/>
</dbReference>
<dbReference type="PROSITE" id="PS00061">
    <property type="entry name" value="ADH_SHORT"/>
    <property type="match status" value="1"/>
</dbReference>
<comment type="caution">
    <text evidence="5">The sequence shown here is derived from an EMBL/GenBank/DDBJ whole genome shotgun (WGS) entry which is preliminary data.</text>
</comment>
<keyword evidence="4" id="KW-0812">Transmembrane</keyword>
<dbReference type="InterPro" id="IPR036291">
    <property type="entry name" value="NAD(P)-bd_dom_sf"/>
</dbReference>
<keyword evidence="4" id="KW-1133">Transmembrane helix</keyword>
<dbReference type="OrthoDB" id="9803333at2"/>
<protein>
    <submittedName>
        <fullName evidence="5">Short-chain dehydrogenase</fullName>
    </submittedName>
</protein>
<evidence type="ECO:0000256" key="3">
    <source>
        <dbReference type="RuleBase" id="RU000363"/>
    </source>
</evidence>
<reference evidence="5 6" key="1">
    <citation type="journal article" date="2011" name="Front. Microbiol.">
        <title>Genomic signatures of strain selection and enhancement in Bacillus atrophaeus var. globigii, a historical biowarfare simulant.</title>
        <authorList>
            <person name="Gibbons H.S."/>
            <person name="Broomall S.M."/>
            <person name="McNew L.A."/>
            <person name="Daligault H."/>
            <person name="Chapman C."/>
            <person name="Bruce D."/>
            <person name="Karavis M."/>
            <person name="Krepps M."/>
            <person name="McGregor P.A."/>
            <person name="Hong C."/>
            <person name="Park K.H."/>
            <person name="Akmal A."/>
            <person name="Feldman A."/>
            <person name="Lin J.S."/>
            <person name="Chang W.E."/>
            <person name="Higgs B.W."/>
            <person name="Demirev P."/>
            <person name="Lindquist J."/>
            <person name="Liem A."/>
            <person name="Fochler E."/>
            <person name="Read T.D."/>
            <person name="Tapia R."/>
            <person name="Johnson S."/>
            <person name="Bishop-Lilly K.A."/>
            <person name="Detter C."/>
            <person name="Han C."/>
            <person name="Sozhamannan S."/>
            <person name="Rosenzweig C.N."/>
            <person name="Skowronski E.W."/>
        </authorList>
    </citation>
    <scope>NUCLEOTIDE SEQUENCE [LARGE SCALE GENOMIC DNA]</scope>
    <source>
        <strain evidence="5 6">MLST1</strain>
    </source>
</reference>
<proteinExistence type="inferred from homology"/>
<name>A0A432WAL2_9GAMM</name>
<evidence type="ECO:0000313" key="5">
    <source>
        <dbReference type="EMBL" id="RUO27081.1"/>
    </source>
</evidence>
<dbReference type="GO" id="GO:0016020">
    <property type="term" value="C:membrane"/>
    <property type="evidence" value="ECO:0007669"/>
    <property type="project" value="TreeGrafter"/>
</dbReference>
<evidence type="ECO:0000313" key="6">
    <source>
        <dbReference type="Proteomes" id="UP000288293"/>
    </source>
</evidence>
<dbReference type="AlphaFoldDB" id="A0A432WAL2"/>
<dbReference type="PANTHER" id="PTHR44196">
    <property type="entry name" value="DEHYDROGENASE/REDUCTASE SDR FAMILY MEMBER 7B"/>
    <property type="match status" value="1"/>
</dbReference>
<accession>A0A432WAL2</accession>
<evidence type="ECO:0000256" key="4">
    <source>
        <dbReference type="SAM" id="Phobius"/>
    </source>
</evidence>
<dbReference type="RefSeq" id="WP_126802290.1">
    <property type="nucleotide sequence ID" value="NZ_PIPL01000001.1"/>
</dbReference>
<organism evidence="5 6">
    <name type="scientific">Aliidiomarina minuta</name>
    <dbReference type="NCBI Taxonomy" id="880057"/>
    <lineage>
        <taxon>Bacteria</taxon>
        <taxon>Pseudomonadati</taxon>
        <taxon>Pseudomonadota</taxon>
        <taxon>Gammaproteobacteria</taxon>
        <taxon>Alteromonadales</taxon>
        <taxon>Idiomarinaceae</taxon>
        <taxon>Aliidiomarina</taxon>
    </lineage>
</organism>
<keyword evidence="4" id="KW-0472">Membrane</keyword>